<proteinExistence type="inferred from homology"/>
<dbReference type="InterPro" id="IPR017972">
    <property type="entry name" value="Cyt_P450_CS"/>
</dbReference>
<protein>
    <recommendedName>
        <fullName evidence="18">Cytochrome P450 18a1</fullName>
    </recommendedName>
</protein>
<evidence type="ECO:0000256" key="15">
    <source>
        <dbReference type="RuleBase" id="RU000461"/>
    </source>
</evidence>
<keyword evidence="8" id="KW-0256">Endoplasmic reticulum</keyword>
<evidence type="ECO:0008006" key="18">
    <source>
        <dbReference type="Google" id="ProtNLM"/>
    </source>
</evidence>
<dbReference type="GO" id="GO:0006805">
    <property type="term" value="P:xenobiotic metabolic process"/>
    <property type="evidence" value="ECO:0007669"/>
    <property type="project" value="TreeGrafter"/>
</dbReference>
<evidence type="ECO:0000256" key="1">
    <source>
        <dbReference type="ARBA" id="ARBA00001971"/>
    </source>
</evidence>
<dbReference type="AlphaFoldDB" id="A0A8K0K5G5"/>
<dbReference type="Proteomes" id="UP000792457">
    <property type="component" value="Unassembled WGS sequence"/>
</dbReference>
<dbReference type="PANTHER" id="PTHR24300">
    <property type="entry name" value="CYTOCHROME P450 508A4-RELATED"/>
    <property type="match status" value="1"/>
</dbReference>
<name>A0A8K0K5G5_LADFU</name>
<evidence type="ECO:0000256" key="10">
    <source>
        <dbReference type="ARBA" id="ARBA00023002"/>
    </source>
</evidence>
<evidence type="ECO:0000256" key="6">
    <source>
        <dbReference type="ARBA" id="ARBA00022617"/>
    </source>
</evidence>
<dbReference type="FunFam" id="1.10.630.10:FF:000238">
    <property type="entry name" value="Cytochrome P450 2A6"/>
    <property type="match status" value="1"/>
</dbReference>
<evidence type="ECO:0000256" key="4">
    <source>
        <dbReference type="ARBA" id="ARBA00004406"/>
    </source>
</evidence>
<dbReference type="PRINTS" id="PR00385">
    <property type="entry name" value="P450"/>
</dbReference>
<reference evidence="16" key="1">
    <citation type="submission" date="2013-04" db="EMBL/GenBank/DDBJ databases">
        <authorList>
            <person name="Qu J."/>
            <person name="Murali S.C."/>
            <person name="Bandaranaike D."/>
            <person name="Bellair M."/>
            <person name="Blankenburg K."/>
            <person name="Chao H."/>
            <person name="Dinh H."/>
            <person name="Doddapaneni H."/>
            <person name="Downs B."/>
            <person name="Dugan-Rocha S."/>
            <person name="Elkadiri S."/>
            <person name="Gnanaolivu R.D."/>
            <person name="Hernandez B."/>
            <person name="Javaid M."/>
            <person name="Jayaseelan J.C."/>
            <person name="Lee S."/>
            <person name="Li M."/>
            <person name="Ming W."/>
            <person name="Munidasa M."/>
            <person name="Muniz J."/>
            <person name="Nguyen L."/>
            <person name="Ongeri F."/>
            <person name="Osuji N."/>
            <person name="Pu L.-L."/>
            <person name="Puazo M."/>
            <person name="Qu C."/>
            <person name="Quiroz J."/>
            <person name="Raj R."/>
            <person name="Weissenberger G."/>
            <person name="Xin Y."/>
            <person name="Zou X."/>
            <person name="Han Y."/>
            <person name="Richards S."/>
            <person name="Worley K."/>
            <person name="Muzny D."/>
            <person name="Gibbs R."/>
        </authorList>
    </citation>
    <scope>NUCLEOTIDE SEQUENCE</scope>
    <source>
        <strain evidence="16">Sampled in the wild</strain>
    </source>
</reference>
<dbReference type="SUPFAM" id="SSF48264">
    <property type="entry name" value="Cytochrome P450"/>
    <property type="match status" value="1"/>
</dbReference>
<evidence type="ECO:0000256" key="5">
    <source>
        <dbReference type="ARBA" id="ARBA00010617"/>
    </source>
</evidence>
<evidence type="ECO:0000256" key="3">
    <source>
        <dbReference type="ARBA" id="ARBA00004174"/>
    </source>
</evidence>
<keyword evidence="13" id="KW-0472">Membrane</keyword>
<dbReference type="PANTHER" id="PTHR24300:SF413">
    <property type="entry name" value="CYTOCHROME P450 18A1"/>
    <property type="match status" value="1"/>
</dbReference>
<evidence type="ECO:0000256" key="11">
    <source>
        <dbReference type="ARBA" id="ARBA00023004"/>
    </source>
</evidence>
<keyword evidence="17" id="KW-1185">Reference proteome</keyword>
<evidence type="ECO:0000256" key="9">
    <source>
        <dbReference type="ARBA" id="ARBA00022848"/>
    </source>
</evidence>
<sequence>MTKLSRRKGAATDLNAPLATSVSNVICSLMMSIRFQHEEEEDEVEGERVKVVDDTSGPRFRHFMGLIEEGFRLFATVASVNFVPILKYLPGLKNAYRKLEKNRLEMAEFFQETVDVHRKTFDPENIRDIVDTYLLEIEKAKEEGRGELLFDGKNHDRQMQQIIGDLFSAGMETIKTTLQWALVFMLHHPEAQRAVQEEMDGVVGRKRLPTLEDLPYLPYTEATLLEVLRRSSIVPLGTTHAATKEVNLNGYRIPKDTQVVPLLHAVHMDPALWDEPERFRPTRFLSAEGKVTKPEFFLPFGVGRRMCLGDVLARMELFLFFSSILHVFRVECPAGASLPSLKGNAGVTVTPDPFKVCLVQRPTDAEFLSMGGGGGVSDGSALRYVGGH</sequence>
<accession>A0A8K0K5G5</accession>
<dbReference type="GO" id="GO:0005789">
    <property type="term" value="C:endoplasmic reticulum membrane"/>
    <property type="evidence" value="ECO:0007669"/>
    <property type="project" value="UniProtKB-SubCell"/>
</dbReference>
<dbReference type="GO" id="GO:0008395">
    <property type="term" value="F:steroid hydroxylase activity"/>
    <property type="evidence" value="ECO:0007669"/>
    <property type="project" value="TreeGrafter"/>
</dbReference>
<evidence type="ECO:0000313" key="16">
    <source>
        <dbReference type="EMBL" id="KAG8228706.1"/>
    </source>
</evidence>
<comment type="cofactor">
    <cofactor evidence="1 14">
        <name>heme</name>
        <dbReference type="ChEBI" id="CHEBI:30413"/>
    </cofactor>
</comment>
<dbReference type="GO" id="GO:0020037">
    <property type="term" value="F:heme binding"/>
    <property type="evidence" value="ECO:0007669"/>
    <property type="project" value="InterPro"/>
</dbReference>
<dbReference type="InterPro" id="IPR001128">
    <property type="entry name" value="Cyt_P450"/>
</dbReference>
<evidence type="ECO:0000256" key="8">
    <source>
        <dbReference type="ARBA" id="ARBA00022824"/>
    </source>
</evidence>
<feature type="binding site" description="axial binding residue" evidence="14">
    <location>
        <position position="307"/>
    </location>
    <ligand>
        <name>heme</name>
        <dbReference type="ChEBI" id="CHEBI:30413"/>
    </ligand>
    <ligandPart>
        <name>Fe</name>
        <dbReference type="ChEBI" id="CHEBI:18248"/>
    </ligandPart>
</feature>
<dbReference type="InterPro" id="IPR050182">
    <property type="entry name" value="Cytochrome_P450_fam2"/>
</dbReference>
<keyword evidence="11 14" id="KW-0408">Iron</keyword>
<evidence type="ECO:0000256" key="12">
    <source>
        <dbReference type="ARBA" id="ARBA00023033"/>
    </source>
</evidence>
<keyword evidence="9" id="KW-0492">Microsome</keyword>
<dbReference type="OrthoDB" id="1055148at2759"/>
<evidence type="ECO:0000256" key="14">
    <source>
        <dbReference type="PIRSR" id="PIRSR602401-1"/>
    </source>
</evidence>
<comment type="function">
    <text evidence="2">May be involved in the metabolism of insect hormones and in the breakdown of synthetic insecticides.</text>
</comment>
<dbReference type="PRINTS" id="PR00463">
    <property type="entry name" value="EP450I"/>
</dbReference>
<evidence type="ECO:0000256" key="13">
    <source>
        <dbReference type="ARBA" id="ARBA00023136"/>
    </source>
</evidence>
<comment type="similarity">
    <text evidence="5 15">Belongs to the cytochrome P450 family.</text>
</comment>
<dbReference type="GO" id="GO:0006082">
    <property type="term" value="P:organic acid metabolic process"/>
    <property type="evidence" value="ECO:0007669"/>
    <property type="project" value="TreeGrafter"/>
</dbReference>
<dbReference type="GO" id="GO:0016712">
    <property type="term" value="F:oxidoreductase activity, acting on paired donors, with incorporation or reduction of molecular oxygen, reduced flavin or flavoprotein as one donor, and incorporation of one atom of oxygen"/>
    <property type="evidence" value="ECO:0007669"/>
    <property type="project" value="TreeGrafter"/>
</dbReference>
<organism evidence="16 17">
    <name type="scientific">Ladona fulva</name>
    <name type="common">Scarce chaser dragonfly</name>
    <name type="synonym">Libellula fulva</name>
    <dbReference type="NCBI Taxonomy" id="123851"/>
    <lineage>
        <taxon>Eukaryota</taxon>
        <taxon>Metazoa</taxon>
        <taxon>Ecdysozoa</taxon>
        <taxon>Arthropoda</taxon>
        <taxon>Hexapoda</taxon>
        <taxon>Insecta</taxon>
        <taxon>Pterygota</taxon>
        <taxon>Palaeoptera</taxon>
        <taxon>Odonata</taxon>
        <taxon>Epiprocta</taxon>
        <taxon>Anisoptera</taxon>
        <taxon>Libelluloidea</taxon>
        <taxon>Libellulidae</taxon>
        <taxon>Ladona</taxon>
    </lineage>
</organism>
<evidence type="ECO:0000256" key="7">
    <source>
        <dbReference type="ARBA" id="ARBA00022723"/>
    </source>
</evidence>
<evidence type="ECO:0000256" key="2">
    <source>
        <dbReference type="ARBA" id="ARBA00003690"/>
    </source>
</evidence>
<evidence type="ECO:0000313" key="17">
    <source>
        <dbReference type="Proteomes" id="UP000792457"/>
    </source>
</evidence>
<dbReference type="InterPro" id="IPR036396">
    <property type="entry name" value="Cyt_P450_sf"/>
</dbReference>
<dbReference type="EMBL" id="KZ308381">
    <property type="protein sequence ID" value="KAG8228706.1"/>
    <property type="molecule type" value="Genomic_DNA"/>
</dbReference>
<dbReference type="Pfam" id="PF00067">
    <property type="entry name" value="p450"/>
    <property type="match status" value="1"/>
</dbReference>
<dbReference type="GO" id="GO:0005506">
    <property type="term" value="F:iron ion binding"/>
    <property type="evidence" value="ECO:0007669"/>
    <property type="project" value="InterPro"/>
</dbReference>
<keyword evidence="7 14" id="KW-0479">Metal-binding</keyword>
<comment type="caution">
    <text evidence="16">The sequence shown here is derived from an EMBL/GenBank/DDBJ whole genome shotgun (WGS) entry which is preliminary data.</text>
</comment>
<keyword evidence="12 15" id="KW-0503">Monooxygenase</keyword>
<dbReference type="Gene3D" id="1.10.630.10">
    <property type="entry name" value="Cytochrome P450"/>
    <property type="match status" value="1"/>
</dbReference>
<reference evidence="16" key="2">
    <citation type="submission" date="2017-10" db="EMBL/GenBank/DDBJ databases">
        <title>Ladona fulva Genome sequencing and assembly.</title>
        <authorList>
            <person name="Murali S."/>
            <person name="Richards S."/>
            <person name="Bandaranaike D."/>
            <person name="Bellair M."/>
            <person name="Blankenburg K."/>
            <person name="Chao H."/>
            <person name="Dinh H."/>
            <person name="Doddapaneni H."/>
            <person name="Dugan-Rocha S."/>
            <person name="Elkadiri S."/>
            <person name="Gnanaolivu R."/>
            <person name="Hernandez B."/>
            <person name="Skinner E."/>
            <person name="Javaid M."/>
            <person name="Lee S."/>
            <person name="Li M."/>
            <person name="Ming W."/>
            <person name="Munidasa M."/>
            <person name="Muniz J."/>
            <person name="Nguyen L."/>
            <person name="Hughes D."/>
            <person name="Osuji N."/>
            <person name="Pu L.-L."/>
            <person name="Puazo M."/>
            <person name="Qu C."/>
            <person name="Quiroz J."/>
            <person name="Raj R."/>
            <person name="Weissenberger G."/>
            <person name="Xin Y."/>
            <person name="Zou X."/>
            <person name="Han Y."/>
            <person name="Worley K."/>
            <person name="Muzny D."/>
            <person name="Gibbs R."/>
        </authorList>
    </citation>
    <scope>NUCLEOTIDE SEQUENCE</scope>
    <source>
        <strain evidence="16">Sampled in the wild</strain>
    </source>
</reference>
<dbReference type="PROSITE" id="PS00086">
    <property type="entry name" value="CYTOCHROME_P450"/>
    <property type="match status" value="1"/>
</dbReference>
<comment type="subcellular location">
    <subcellularLocation>
        <location evidence="4">Endoplasmic reticulum membrane</location>
        <topology evidence="4">Peripheral membrane protein</topology>
    </subcellularLocation>
    <subcellularLocation>
        <location evidence="3">Microsome membrane</location>
        <topology evidence="3">Peripheral membrane protein</topology>
    </subcellularLocation>
</comment>
<gene>
    <name evidence="16" type="ORF">J437_LFUL008695</name>
</gene>
<dbReference type="InterPro" id="IPR002401">
    <property type="entry name" value="Cyt_P450_E_grp-I"/>
</dbReference>
<keyword evidence="10 15" id="KW-0560">Oxidoreductase</keyword>
<keyword evidence="6 14" id="KW-0349">Heme</keyword>